<evidence type="ECO:0000313" key="10">
    <source>
        <dbReference type="EMBL" id="MBI1620883.1"/>
    </source>
</evidence>
<feature type="transmembrane region" description="Helical" evidence="8">
    <location>
        <begin position="209"/>
        <end position="235"/>
    </location>
</feature>
<evidence type="ECO:0000313" key="11">
    <source>
        <dbReference type="Proteomes" id="UP000601789"/>
    </source>
</evidence>
<dbReference type="EMBL" id="JADGMQ010000005">
    <property type="protein sequence ID" value="MBI1620883.1"/>
    <property type="molecule type" value="Genomic_DNA"/>
</dbReference>
<feature type="transmembrane region" description="Helical" evidence="8">
    <location>
        <begin position="255"/>
        <end position="272"/>
    </location>
</feature>
<feature type="transmembrane region" description="Helical" evidence="8">
    <location>
        <begin position="108"/>
        <end position="128"/>
    </location>
</feature>
<sequence>MQSCQAICGSTGGRGSSRTRTQPEPALEAIATLLPEGIGPAVAGLLIVASFFTSALTAATGVGGGSLMLMLMGMFIPVAALIPVHGAVQLGSNSGRAWYQRANVRFDIFRPFLIGSLIGALIGAFFVVQLPDAILKMVLGGFILMITWTKIPGLSQISGAGLAIGSGLTALVSMFVGATGPLLGTFFGQIVKDRKQLVATLASGMTVQHFLKIVVFGLAGFAFASWLPLVAAMIATGYLGTVYGTRLLDKIPEHLFQTGFRIIISLLALEMIRRGVLGL</sequence>
<feature type="transmembrane region" description="Helical" evidence="8">
    <location>
        <begin position="41"/>
        <end position="62"/>
    </location>
</feature>
<dbReference type="Pfam" id="PF01925">
    <property type="entry name" value="TauE"/>
    <property type="match status" value="1"/>
</dbReference>
<accession>A0ABS0SC63</accession>
<evidence type="ECO:0000256" key="2">
    <source>
        <dbReference type="ARBA" id="ARBA00009142"/>
    </source>
</evidence>
<dbReference type="PANTHER" id="PTHR30269:SF37">
    <property type="entry name" value="MEMBRANE TRANSPORTER PROTEIN"/>
    <property type="match status" value="1"/>
</dbReference>
<dbReference type="InterPro" id="IPR052017">
    <property type="entry name" value="TSUP"/>
</dbReference>
<keyword evidence="11" id="KW-1185">Reference proteome</keyword>
<reference evidence="10 11" key="1">
    <citation type="submission" date="2020-10" db="EMBL/GenBank/DDBJ databases">
        <title>Aquamicrobium zhengzhouensis sp. nov., a exopolysaccharide producing bacterium isolated from farmland soil.</title>
        <authorList>
            <person name="Wang X."/>
        </authorList>
    </citation>
    <scope>NUCLEOTIDE SEQUENCE [LARGE SCALE GENOMIC DNA]</scope>
    <source>
        <strain evidence="11">cd-1</strain>
    </source>
</reference>
<name>A0ABS0SC63_9HYPH</name>
<gene>
    <name evidence="10" type="ORF">IOD40_09445</name>
</gene>
<protein>
    <recommendedName>
        <fullName evidence="8">Probable membrane transporter protein</fullName>
    </recommendedName>
</protein>
<proteinExistence type="inferred from homology"/>
<keyword evidence="4 8" id="KW-1003">Cell membrane</keyword>
<evidence type="ECO:0000256" key="3">
    <source>
        <dbReference type="ARBA" id="ARBA00022448"/>
    </source>
</evidence>
<keyword evidence="6 8" id="KW-1133">Transmembrane helix</keyword>
<keyword evidence="3" id="KW-0813">Transport</keyword>
<feature type="transmembrane region" description="Helical" evidence="8">
    <location>
        <begin position="69"/>
        <end position="88"/>
    </location>
</feature>
<dbReference type="PANTHER" id="PTHR30269">
    <property type="entry name" value="TRANSMEMBRANE PROTEIN YFCA"/>
    <property type="match status" value="1"/>
</dbReference>
<evidence type="ECO:0000256" key="6">
    <source>
        <dbReference type="ARBA" id="ARBA00022989"/>
    </source>
</evidence>
<comment type="similarity">
    <text evidence="2 8">Belongs to the 4-toluene sulfonate uptake permease (TSUP) (TC 2.A.102) family.</text>
</comment>
<keyword evidence="7 8" id="KW-0472">Membrane</keyword>
<evidence type="ECO:0000256" key="4">
    <source>
        <dbReference type="ARBA" id="ARBA00022475"/>
    </source>
</evidence>
<comment type="caution">
    <text evidence="10">The sequence shown here is derived from an EMBL/GenBank/DDBJ whole genome shotgun (WGS) entry which is preliminary data.</text>
</comment>
<dbReference type="InterPro" id="IPR002781">
    <property type="entry name" value="TM_pro_TauE-like"/>
</dbReference>
<evidence type="ECO:0000256" key="9">
    <source>
        <dbReference type="SAM" id="MobiDB-lite"/>
    </source>
</evidence>
<feature type="region of interest" description="Disordered" evidence="9">
    <location>
        <begin position="1"/>
        <end position="21"/>
    </location>
</feature>
<organism evidence="10 11">
    <name type="scientific">Aquamicrobium zhengzhouense</name>
    <dbReference type="NCBI Taxonomy" id="2781738"/>
    <lineage>
        <taxon>Bacteria</taxon>
        <taxon>Pseudomonadati</taxon>
        <taxon>Pseudomonadota</taxon>
        <taxon>Alphaproteobacteria</taxon>
        <taxon>Hyphomicrobiales</taxon>
        <taxon>Phyllobacteriaceae</taxon>
        <taxon>Aquamicrobium</taxon>
    </lineage>
</organism>
<feature type="transmembrane region" description="Helical" evidence="8">
    <location>
        <begin position="163"/>
        <end position="188"/>
    </location>
</feature>
<evidence type="ECO:0000256" key="1">
    <source>
        <dbReference type="ARBA" id="ARBA00004651"/>
    </source>
</evidence>
<comment type="subcellular location">
    <subcellularLocation>
        <location evidence="1 8">Cell membrane</location>
        <topology evidence="1 8">Multi-pass membrane protein</topology>
    </subcellularLocation>
</comment>
<evidence type="ECO:0000256" key="5">
    <source>
        <dbReference type="ARBA" id="ARBA00022692"/>
    </source>
</evidence>
<feature type="transmembrane region" description="Helical" evidence="8">
    <location>
        <begin position="133"/>
        <end position="151"/>
    </location>
</feature>
<keyword evidence="5 8" id="KW-0812">Transmembrane</keyword>
<dbReference type="Proteomes" id="UP000601789">
    <property type="component" value="Unassembled WGS sequence"/>
</dbReference>
<evidence type="ECO:0000256" key="7">
    <source>
        <dbReference type="ARBA" id="ARBA00023136"/>
    </source>
</evidence>
<evidence type="ECO:0000256" key="8">
    <source>
        <dbReference type="RuleBase" id="RU363041"/>
    </source>
</evidence>